<evidence type="ECO:0000256" key="1">
    <source>
        <dbReference type="ARBA" id="ARBA00001973"/>
    </source>
</evidence>
<evidence type="ECO:0000256" key="14">
    <source>
        <dbReference type="ARBA" id="ARBA00045077"/>
    </source>
</evidence>
<keyword evidence="7" id="KW-0560">Oxidoreductase</keyword>
<feature type="domain" description="Auxiliary Activity family 9 catalytic" evidence="17">
    <location>
        <begin position="19"/>
        <end position="159"/>
    </location>
</feature>
<evidence type="ECO:0000259" key="17">
    <source>
        <dbReference type="Pfam" id="PF03443"/>
    </source>
</evidence>
<keyword evidence="10" id="KW-1015">Disulfide bond</keyword>
<dbReference type="EC" id="1.14.99.56" evidence="15"/>
<organism evidence="18 19">
    <name type="scientific">Lophiotrema nucula</name>
    <dbReference type="NCBI Taxonomy" id="690887"/>
    <lineage>
        <taxon>Eukaryota</taxon>
        <taxon>Fungi</taxon>
        <taxon>Dikarya</taxon>
        <taxon>Ascomycota</taxon>
        <taxon>Pezizomycotina</taxon>
        <taxon>Dothideomycetes</taxon>
        <taxon>Pleosporomycetidae</taxon>
        <taxon>Pleosporales</taxon>
        <taxon>Lophiotremataceae</taxon>
        <taxon>Lophiotrema</taxon>
    </lineage>
</organism>
<dbReference type="AlphaFoldDB" id="A0A6A5Z9A3"/>
<dbReference type="PANTHER" id="PTHR33353">
    <property type="entry name" value="PUTATIVE (AFU_ORTHOLOGUE AFUA_1G12560)-RELATED"/>
    <property type="match status" value="1"/>
</dbReference>
<dbReference type="GO" id="GO:0030245">
    <property type="term" value="P:cellulose catabolic process"/>
    <property type="evidence" value="ECO:0007669"/>
    <property type="project" value="UniProtKB-KW"/>
</dbReference>
<comment type="catalytic activity">
    <reaction evidence="14">
        <text>[(1-&gt;4)-beta-D-glucosyl]n+m + reduced acceptor + O2 = 4-dehydro-beta-D-glucosyl-[(1-&gt;4)-beta-D-glucosyl]n-1 + [(1-&gt;4)-beta-D-glucosyl]m + acceptor + H2O.</text>
        <dbReference type="EC" id="1.14.99.56"/>
    </reaction>
</comment>
<dbReference type="InterPro" id="IPR005103">
    <property type="entry name" value="AA9_LPMO"/>
</dbReference>
<evidence type="ECO:0000313" key="19">
    <source>
        <dbReference type="Proteomes" id="UP000799770"/>
    </source>
</evidence>
<gene>
    <name evidence="18" type="ORF">BDV96DRAFT_598796</name>
</gene>
<reference evidence="18" key="1">
    <citation type="journal article" date="2020" name="Stud. Mycol.">
        <title>101 Dothideomycetes genomes: a test case for predicting lifestyles and emergence of pathogens.</title>
        <authorList>
            <person name="Haridas S."/>
            <person name="Albert R."/>
            <person name="Binder M."/>
            <person name="Bloem J."/>
            <person name="Labutti K."/>
            <person name="Salamov A."/>
            <person name="Andreopoulos B."/>
            <person name="Baker S."/>
            <person name="Barry K."/>
            <person name="Bills G."/>
            <person name="Bluhm B."/>
            <person name="Cannon C."/>
            <person name="Castanera R."/>
            <person name="Culley D."/>
            <person name="Daum C."/>
            <person name="Ezra D."/>
            <person name="Gonzalez J."/>
            <person name="Henrissat B."/>
            <person name="Kuo A."/>
            <person name="Liang C."/>
            <person name="Lipzen A."/>
            <person name="Lutzoni F."/>
            <person name="Magnuson J."/>
            <person name="Mondo S."/>
            <person name="Nolan M."/>
            <person name="Ohm R."/>
            <person name="Pangilinan J."/>
            <person name="Park H.-J."/>
            <person name="Ramirez L."/>
            <person name="Alfaro M."/>
            <person name="Sun H."/>
            <person name="Tritt A."/>
            <person name="Yoshinaga Y."/>
            <person name="Zwiers L.-H."/>
            <person name="Turgeon B."/>
            <person name="Goodwin S."/>
            <person name="Spatafora J."/>
            <person name="Crous P."/>
            <person name="Grigoriev I."/>
        </authorList>
    </citation>
    <scope>NUCLEOTIDE SEQUENCE</scope>
    <source>
        <strain evidence="18">CBS 627.86</strain>
    </source>
</reference>
<dbReference type="GO" id="GO:0046872">
    <property type="term" value="F:metal ion binding"/>
    <property type="evidence" value="ECO:0007669"/>
    <property type="project" value="UniProtKB-KW"/>
</dbReference>
<feature type="chain" id="PRO_5025559239" description="lytic cellulose monooxygenase (C4-dehydrogenating)" evidence="16">
    <location>
        <begin position="19"/>
        <end position="228"/>
    </location>
</feature>
<keyword evidence="8" id="KW-0186">Copper</keyword>
<dbReference type="InterPro" id="IPR049892">
    <property type="entry name" value="AA9"/>
</dbReference>
<accession>A0A6A5Z9A3</accession>
<dbReference type="Pfam" id="PF03443">
    <property type="entry name" value="AA9"/>
    <property type="match status" value="1"/>
</dbReference>
<keyword evidence="12" id="KW-0624">Polysaccharide degradation</keyword>
<evidence type="ECO:0000256" key="10">
    <source>
        <dbReference type="ARBA" id="ARBA00023157"/>
    </source>
</evidence>
<dbReference type="GO" id="GO:0005576">
    <property type="term" value="C:extracellular region"/>
    <property type="evidence" value="ECO:0007669"/>
    <property type="project" value="UniProtKB-SubCell"/>
</dbReference>
<keyword evidence="19" id="KW-1185">Reference proteome</keyword>
<dbReference type="Gene3D" id="2.70.50.70">
    <property type="match status" value="2"/>
</dbReference>
<dbReference type="GO" id="GO:0004497">
    <property type="term" value="F:monooxygenase activity"/>
    <property type="evidence" value="ECO:0007669"/>
    <property type="project" value="UniProtKB-KW"/>
</dbReference>
<keyword evidence="3" id="KW-0964">Secreted</keyword>
<evidence type="ECO:0000256" key="7">
    <source>
        <dbReference type="ARBA" id="ARBA00023002"/>
    </source>
</evidence>
<evidence type="ECO:0000256" key="16">
    <source>
        <dbReference type="SAM" id="SignalP"/>
    </source>
</evidence>
<dbReference type="PANTHER" id="PTHR33353:SF10">
    <property type="entry name" value="ENDO-BETA-1,4-GLUCANASE D"/>
    <property type="match status" value="1"/>
</dbReference>
<comment type="similarity">
    <text evidence="13">Belongs to the polysaccharide monooxygenase AA9 family.</text>
</comment>
<evidence type="ECO:0000256" key="6">
    <source>
        <dbReference type="ARBA" id="ARBA00023001"/>
    </source>
</evidence>
<evidence type="ECO:0000256" key="8">
    <source>
        <dbReference type="ARBA" id="ARBA00023008"/>
    </source>
</evidence>
<evidence type="ECO:0000313" key="18">
    <source>
        <dbReference type="EMBL" id="KAF2116012.1"/>
    </source>
</evidence>
<evidence type="ECO:0000256" key="13">
    <source>
        <dbReference type="ARBA" id="ARBA00044502"/>
    </source>
</evidence>
<comment type="subcellular location">
    <subcellularLocation>
        <location evidence="2">Secreted</location>
    </subcellularLocation>
</comment>
<evidence type="ECO:0000256" key="12">
    <source>
        <dbReference type="ARBA" id="ARBA00023326"/>
    </source>
</evidence>
<evidence type="ECO:0000256" key="5">
    <source>
        <dbReference type="ARBA" id="ARBA00022729"/>
    </source>
</evidence>
<dbReference type="Proteomes" id="UP000799770">
    <property type="component" value="Unassembled WGS sequence"/>
</dbReference>
<keyword evidence="4" id="KW-0479">Metal-binding</keyword>
<keyword evidence="9" id="KW-0503">Monooxygenase</keyword>
<evidence type="ECO:0000256" key="4">
    <source>
        <dbReference type="ARBA" id="ARBA00022723"/>
    </source>
</evidence>
<evidence type="ECO:0000256" key="11">
    <source>
        <dbReference type="ARBA" id="ARBA00023277"/>
    </source>
</evidence>
<evidence type="ECO:0000256" key="2">
    <source>
        <dbReference type="ARBA" id="ARBA00004613"/>
    </source>
</evidence>
<name>A0A6A5Z9A3_9PLEO</name>
<comment type="cofactor">
    <cofactor evidence="1">
        <name>Cu(2+)</name>
        <dbReference type="ChEBI" id="CHEBI:29036"/>
    </cofactor>
</comment>
<proteinExistence type="inferred from homology"/>
<evidence type="ECO:0000256" key="15">
    <source>
        <dbReference type="ARBA" id="ARBA00047174"/>
    </source>
</evidence>
<keyword evidence="5 16" id="KW-0732">Signal</keyword>
<keyword evidence="11" id="KW-0119">Carbohydrate metabolism</keyword>
<feature type="signal peptide" evidence="16">
    <location>
        <begin position="1"/>
        <end position="18"/>
    </location>
</feature>
<protein>
    <recommendedName>
        <fullName evidence="15">lytic cellulose monooxygenase (C4-dehydrogenating)</fullName>
        <ecNumber evidence="15">1.14.99.56</ecNumber>
    </recommendedName>
</protein>
<sequence>MCLSIITLAILASHQVQAHYLFGHLIVNGTKSKPFQYVRDVTANETYDHDAEFGRQYPLFGHDLDSTNFTCGRDAIKFAQKTATATIIAGTEVGLRVIPKAKPWLPNIYNDTIFHDGPANVYLAKPPSGVALESWAGDDGEWFKIAGFGAINSTKWVIDHQEGFYPYTQFYVNCAHVNIIGPGGGMPSTFARFPGAYNYTEIDERMNRQGWLEDHTKFTGIGPSVWTG</sequence>
<keyword evidence="6" id="KW-0136">Cellulose degradation</keyword>
<evidence type="ECO:0000256" key="9">
    <source>
        <dbReference type="ARBA" id="ARBA00023033"/>
    </source>
</evidence>
<dbReference type="EMBL" id="ML977321">
    <property type="protein sequence ID" value="KAF2116012.1"/>
    <property type="molecule type" value="Genomic_DNA"/>
</dbReference>
<dbReference type="OrthoDB" id="6038816at2759"/>
<evidence type="ECO:0000256" key="3">
    <source>
        <dbReference type="ARBA" id="ARBA00022525"/>
    </source>
</evidence>